<dbReference type="EMBL" id="JAAOLE020000001">
    <property type="protein sequence ID" value="NVI47119.1"/>
    <property type="molecule type" value="Genomic_DNA"/>
</dbReference>
<name>A0A973W4U4_9BRAD</name>
<reference evidence="2" key="3">
    <citation type="submission" date="2024-03" db="EMBL/GenBank/DDBJ databases">
        <authorList>
            <person name="Bromfield E.S.P."/>
            <person name="Cloutier S."/>
        </authorList>
    </citation>
    <scope>NUCLEOTIDE SEQUENCE</scope>
    <source>
        <strain evidence="2">5S5</strain>
    </source>
</reference>
<dbReference type="Proteomes" id="UP001432046">
    <property type="component" value="Chromosome"/>
</dbReference>
<organism evidence="1">
    <name type="scientific">Bradyrhizobium septentrionale</name>
    <dbReference type="NCBI Taxonomy" id="1404411"/>
    <lineage>
        <taxon>Bacteria</taxon>
        <taxon>Pseudomonadati</taxon>
        <taxon>Pseudomonadota</taxon>
        <taxon>Alphaproteobacteria</taxon>
        <taxon>Hyphomicrobiales</taxon>
        <taxon>Nitrobacteraceae</taxon>
        <taxon>Bradyrhizobium</taxon>
    </lineage>
</organism>
<evidence type="ECO:0000313" key="3">
    <source>
        <dbReference type="Proteomes" id="UP001432046"/>
    </source>
</evidence>
<sequence>MCAKCVELDERSVHYAALARTITDRQTVDGMAQLIAEHEAQKRKLHPEPKE</sequence>
<evidence type="ECO:0000313" key="2">
    <source>
        <dbReference type="EMBL" id="WXC82991.1"/>
    </source>
</evidence>
<accession>A0A973W4U4</accession>
<keyword evidence="3" id="KW-1185">Reference proteome</keyword>
<dbReference type="EMBL" id="CP147711">
    <property type="protein sequence ID" value="WXC82991.1"/>
    <property type="molecule type" value="Genomic_DNA"/>
</dbReference>
<protein>
    <submittedName>
        <fullName evidence="1">Uncharacterized protein</fullName>
    </submittedName>
</protein>
<reference evidence="1" key="1">
    <citation type="submission" date="2020-06" db="EMBL/GenBank/DDBJ databases">
        <title>Whole Genome Sequence of Bradyrhizobium sp. Strain 1S1.</title>
        <authorList>
            <person name="Bromfield E.S.P."/>
            <person name="Cloutier S."/>
        </authorList>
    </citation>
    <scope>NUCLEOTIDE SEQUENCE [LARGE SCALE GENOMIC DNA]</scope>
    <source>
        <strain evidence="1">1S1</strain>
    </source>
</reference>
<evidence type="ECO:0000313" key="1">
    <source>
        <dbReference type="EMBL" id="NVI47119.1"/>
    </source>
</evidence>
<proteinExistence type="predicted"/>
<gene>
    <name evidence="1" type="ORF">HAP48_030025</name>
    <name evidence="2" type="ORF">WDK88_16090</name>
</gene>
<dbReference type="RefSeq" id="WP_166207079.1">
    <property type="nucleotide sequence ID" value="NZ_CP088285.1"/>
</dbReference>
<dbReference type="AlphaFoldDB" id="A0A973W4U4"/>
<reference evidence="2" key="2">
    <citation type="journal article" date="2021" name="Int. J. Syst. Evol. Microbiol.">
        <title>Bradyrhizobium septentrionale sp. nov. (sv. septentrionale) and Bradyrhizobium quebecense sp. nov. (sv. septentrionale) associated with legumes native to Canada possess rearranged symbiosis genes and numerous insertion sequences.</title>
        <authorList>
            <person name="Bromfield E.S.P."/>
            <person name="Cloutier S."/>
        </authorList>
    </citation>
    <scope>NUCLEOTIDE SEQUENCE</scope>
    <source>
        <strain evidence="2">5S5</strain>
    </source>
</reference>